<organism evidence="2 3">
    <name type="scientific">Eubacterium multiforme</name>
    <dbReference type="NCBI Taxonomy" id="83339"/>
    <lineage>
        <taxon>Bacteria</taxon>
        <taxon>Bacillati</taxon>
        <taxon>Bacillota</taxon>
        <taxon>Clostridia</taxon>
        <taxon>Eubacteriales</taxon>
        <taxon>Eubacteriaceae</taxon>
        <taxon>Eubacterium</taxon>
    </lineage>
</organism>
<dbReference type="Proteomes" id="UP001228504">
    <property type="component" value="Unassembled WGS sequence"/>
</dbReference>
<protein>
    <submittedName>
        <fullName evidence="2">Membrane-associated HD superfamily phosphohydrolase</fullName>
    </submittedName>
</protein>
<feature type="transmembrane region" description="Helical" evidence="1">
    <location>
        <begin position="5"/>
        <end position="23"/>
    </location>
</feature>
<proteinExistence type="predicted"/>
<evidence type="ECO:0000256" key="1">
    <source>
        <dbReference type="SAM" id="Phobius"/>
    </source>
</evidence>
<dbReference type="EMBL" id="JAUSUF010000008">
    <property type="protein sequence ID" value="MDQ0150307.1"/>
    <property type="molecule type" value="Genomic_DNA"/>
</dbReference>
<keyword evidence="1" id="KW-1133">Transmembrane helix</keyword>
<feature type="transmembrane region" description="Helical" evidence="1">
    <location>
        <begin position="77"/>
        <end position="102"/>
    </location>
</feature>
<sequence length="179" mass="21131">MKKKIFIINIFLLVLWLICLKLIEHKIRLSNLILTNISINLMAGILTILLFSLLVQIIIYLYKFVHKRNKELYLKIIARLGIFLVVTSMLMYLMVGLILFSFERSDYIVEKNDKKMIACVSGFTEVIVEYYDYINIFVRRDKIRISEYYGEGGINPFSRDPKLEPKIIKYYDDNGNVIE</sequence>
<comment type="caution">
    <text evidence="2">The sequence shown here is derived from an EMBL/GenBank/DDBJ whole genome shotgun (WGS) entry which is preliminary data.</text>
</comment>
<reference evidence="2 3" key="1">
    <citation type="submission" date="2023-07" db="EMBL/GenBank/DDBJ databases">
        <title>Genomic Encyclopedia of Type Strains, Phase IV (KMG-IV): sequencing the most valuable type-strain genomes for metagenomic binning, comparative biology and taxonomic classification.</title>
        <authorList>
            <person name="Goeker M."/>
        </authorList>
    </citation>
    <scope>NUCLEOTIDE SEQUENCE [LARGE SCALE GENOMIC DNA]</scope>
    <source>
        <strain evidence="2 3">DSM 20694</strain>
    </source>
</reference>
<evidence type="ECO:0000313" key="2">
    <source>
        <dbReference type="EMBL" id="MDQ0150307.1"/>
    </source>
</evidence>
<feature type="transmembrane region" description="Helical" evidence="1">
    <location>
        <begin position="43"/>
        <end position="65"/>
    </location>
</feature>
<dbReference type="RefSeq" id="WP_307486915.1">
    <property type="nucleotide sequence ID" value="NZ_JAUSUF010000008.1"/>
</dbReference>
<accession>A0ABT9UVF3</accession>
<evidence type="ECO:0000313" key="3">
    <source>
        <dbReference type="Proteomes" id="UP001228504"/>
    </source>
</evidence>
<name>A0ABT9UVF3_9FIRM</name>
<keyword evidence="1" id="KW-0472">Membrane</keyword>
<keyword evidence="3" id="KW-1185">Reference proteome</keyword>
<keyword evidence="1" id="KW-0812">Transmembrane</keyword>
<gene>
    <name evidence="2" type="ORF">J2S18_002250</name>
</gene>